<keyword evidence="10" id="KW-0812">Transmembrane</keyword>
<keyword evidence="7" id="KW-0067">ATP-binding</keyword>
<evidence type="ECO:0000256" key="3">
    <source>
        <dbReference type="ARBA" id="ARBA00022553"/>
    </source>
</evidence>
<feature type="domain" description="Signal transduction histidine kinase subgroup 3 dimerisation and phosphoacceptor" evidence="12">
    <location>
        <begin position="119"/>
        <end position="176"/>
    </location>
</feature>
<accession>A0ABY9JWX5</accession>
<dbReference type="SUPFAM" id="SSF55874">
    <property type="entry name" value="ATPase domain of HSP90 chaperone/DNA topoisomerase II/histidine kinase"/>
    <property type="match status" value="1"/>
</dbReference>
<dbReference type="EMBL" id="CP129013">
    <property type="protein sequence ID" value="WLR43283.1"/>
    <property type="molecule type" value="Genomic_DNA"/>
</dbReference>
<evidence type="ECO:0000256" key="1">
    <source>
        <dbReference type="ARBA" id="ARBA00000085"/>
    </source>
</evidence>
<keyword evidence="6 13" id="KW-0418">Kinase</keyword>
<evidence type="ECO:0000256" key="7">
    <source>
        <dbReference type="ARBA" id="ARBA00022840"/>
    </source>
</evidence>
<dbReference type="PANTHER" id="PTHR24421:SF10">
    <property type="entry name" value="NITRATE_NITRITE SENSOR PROTEIN NARQ"/>
    <property type="match status" value="1"/>
</dbReference>
<evidence type="ECO:0000256" key="8">
    <source>
        <dbReference type="ARBA" id="ARBA00023012"/>
    </source>
</evidence>
<evidence type="ECO:0000256" key="2">
    <source>
        <dbReference type="ARBA" id="ARBA00012438"/>
    </source>
</evidence>
<evidence type="ECO:0000313" key="14">
    <source>
        <dbReference type="Proteomes" id="UP001197974"/>
    </source>
</evidence>
<name>A0ABY9JWX5_9BACI</name>
<proteinExistence type="predicted"/>
<dbReference type="CDD" id="cd16917">
    <property type="entry name" value="HATPase_UhpB-NarQ-NarX-like"/>
    <property type="match status" value="1"/>
</dbReference>
<dbReference type="InterPro" id="IPR011712">
    <property type="entry name" value="Sig_transdc_His_kin_sub3_dim/P"/>
</dbReference>
<keyword evidence="10" id="KW-1133">Transmembrane helix</keyword>
<sequence>MLTLLLSIVALYAIFLEKNEYISTMLFIFLLLESVFELKRKQFMTFLWFAGIQWGAVLLLNPTPLSFLLYAIMLMFSFHCNESVQQLEEKDELYKGLLGEYRLLKRKSFANEQLVRIEERAKVTRDIHDTVGHKLTALLMQIQMLILQQPTKELMNLKQLAEESLEETRNAVRTLSNQEIIGLESVLQLIKKLESESHIQVDFNMGSGVLSQRFSNEINVTVYRVIQEAITNALRHGFTQKVEVSLKKTATNDLSIKVTNKLHNQKPLVKGFGLTNMDKRVKELGGRLYVSQENEQFYLNAIIPVGGE</sequence>
<reference evidence="13 14" key="1">
    <citation type="submission" date="2023-06" db="EMBL/GenBank/DDBJ databases">
        <title>Five Gram-positive bacteria isolated from mangrove sediments in Shenzhen, Guangdong, China.</title>
        <authorList>
            <person name="Yu S."/>
            <person name="Zheng W."/>
            <person name="Huang Y."/>
        </authorList>
    </citation>
    <scope>NUCLEOTIDE SEQUENCE [LARGE SCALE GENOMIC DNA]</scope>
    <source>
        <strain evidence="13 14">SaN35-3</strain>
    </source>
</reference>
<evidence type="ECO:0000259" key="11">
    <source>
        <dbReference type="Pfam" id="PF02518"/>
    </source>
</evidence>
<dbReference type="Gene3D" id="1.20.5.1930">
    <property type="match status" value="1"/>
</dbReference>
<organism evidence="13 14">
    <name type="scientific">Bacillus carboniphilus</name>
    <dbReference type="NCBI Taxonomy" id="86663"/>
    <lineage>
        <taxon>Bacteria</taxon>
        <taxon>Bacillati</taxon>
        <taxon>Bacillota</taxon>
        <taxon>Bacilli</taxon>
        <taxon>Bacillales</taxon>
        <taxon>Bacillaceae</taxon>
        <taxon>Bacillus</taxon>
    </lineage>
</organism>
<dbReference type="Gene3D" id="3.30.565.10">
    <property type="entry name" value="Histidine kinase-like ATPase, C-terminal domain"/>
    <property type="match status" value="1"/>
</dbReference>
<dbReference type="Pfam" id="PF02518">
    <property type="entry name" value="HATPase_c"/>
    <property type="match status" value="1"/>
</dbReference>
<comment type="catalytic activity">
    <reaction evidence="1">
        <text>ATP + protein L-histidine = ADP + protein N-phospho-L-histidine.</text>
        <dbReference type="EC" id="2.7.13.3"/>
    </reaction>
</comment>
<keyword evidence="5" id="KW-0547">Nucleotide-binding</keyword>
<keyword evidence="9" id="KW-0175">Coiled coil</keyword>
<evidence type="ECO:0000313" key="13">
    <source>
        <dbReference type="EMBL" id="WLR43283.1"/>
    </source>
</evidence>
<evidence type="ECO:0000256" key="4">
    <source>
        <dbReference type="ARBA" id="ARBA00022679"/>
    </source>
</evidence>
<evidence type="ECO:0000256" key="10">
    <source>
        <dbReference type="SAM" id="Phobius"/>
    </source>
</evidence>
<keyword evidence="14" id="KW-1185">Reference proteome</keyword>
<feature type="domain" description="Histidine kinase/HSP90-like ATPase" evidence="11">
    <location>
        <begin position="221"/>
        <end position="294"/>
    </location>
</feature>
<keyword evidence="8" id="KW-0902">Two-component regulatory system</keyword>
<dbReference type="Proteomes" id="UP001197974">
    <property type="component" value="Chromosome"/>
</dbReference>
<evidence type="ECO:0000256" key="9">
    <source>
        <dbReference type="SAM" id="Coils"/>
    </source>
</evidence>
<evidence type="ECO:0000256" key="6">
    <source>
        <dbReference type="ARBA" id="ARBA00022777"/>
    </source>
</evidence>
<dbReference type="EC" id="2.7.13.3" evidence="2"/>
<protein>
    <recommendedName>
        <fullName evidence="2">histidine kinase</fullName>
        <ecNumber evidence="2">2.7.13.3</ecNumber>
    </recommendedName>
</protein>
<dbReference type="InterPro" id="IPR036890">
    <property type="entry name" value="HATPase_C_sf"/>
</dbReference>
<evidence type="ECO:0000256" key="5">
    <source>
        <dbReference type="ARBA" id="ARBA00022741"/>
    </source>
</evidence>
<keyword evidence="3" id="KW-0597">Phosphoprotein</keyword>
<dbReference type="GO" id="GO:0016301">
    <property type="term" value="F:kinase activity"/>
    <property type="evidence" value="ECO:0007669"/>
    <property type="project" value="UniProtKB-KW"/>
</dbReference>
<keyword evidence="10" id="KW-0472">Membrane</keyword>
<dbReference type="PANTHER" id="PTHR24421">
    <property type="entry name" value="NITRATE/NITRITE SENSOR PROTEIN NARX-RELATED"/>
    <property type="match status" value="1"/>
</dbReference>
<feature type="transmembrane region" description="Helical" evidence="10">
    <location>
        <begin position="46"/>
        <end position="76"/>
    </location>
</feature>
<gene>
    <name evidence="13" type="ORF">LC087_03560</name>
</gene>
<dbReference type="Pfam" id="PF07730">
    <property type="entry name" value="HisKA_3"/>
    <property type="match status" value="1"/>
</dbReference>
<dbReference type="InterPro" id="IPR003594">
    <property type="entry name" value="HATPase_dom"/>
</dbReference>
<evidence type="ECO:0000259" key="12">
    <source>
        <dbReference type="Pfam" id="PF07730"/>
    </source>
</evidence>
<feature type="coiled-coil region" evidence="9">
    <location>
        <begin position="151"/>
        <end position="178"/>
    </location>
</feature>
<dbReference type="InterPro" id="IPR050482">
    <property type="entry name" value="Sensor_HK_TwoCompSys"/>
</dbReference>
<keyword evidence="4" id="KW-0808">Transferase</keyword>
<dbReference type="RefSeq" id="WP_226539722.1">
    <property type="nucleotide sequence ID" value="NZ_CP129013.1"/>
</dbReference>